<evidence type="ECO:0000256" key="5">
    <source>
        <dbReference type="SAM" id="MobiDB-lite"/>
    </source>
</evidence>
<sequence>MSAARHRPDHPYPARRILGIVLAGALLGLVPGLFLAGPADAHNVLVATSPADGSTVARTPAQVVLTFDQPALKIGTVLKVTGPSGDVTSGSARLVNNEVQQPLAPGAPAGHYTVAWRVTSADGHPVSGTFTFTSTKPGTGQATSAPATTSPTAGAASDSSGSRWWPWLVVAVVVLLALAGAVWLSATARARRGPSGP</sequence>
<dbReference type="InterPro" id="IPR014755">
    <property type="entry name" value="Cu-Rt/internalin_Ig-like"/>
</dbReference>
<name>A0A077M627_9MICO</name>
<dbReference type="GO" id="GO:0005886">
    <property type="term" value="C:plasma membrane"/>
    <property type="evidence" value="ECO:0007669"/>
    <property type="project" value="TreeGrafter"/>
</dbReference>
<evidence type="ECO:0000313" key="8">
    <source>
        <dbReference type="EMBL" id="CCH79619.1"/>
    </source>
</evidence>
<keyword evidence="9" id="KW-1185">Reference proteome</keyword>
<dbReference type="GO" id="GO:0006825">
    <property type="term" value="P:copper ion transport"/>
    <property type="evidence" value="ECO:0007669"/>
    <property type="project" value="InterPro"/>
</dbReference>
<dbReference type="AlphaFoldDB" id="A0A077M627"/>
<dbReference type="SUPFAM" id="SSF81296">
    <property type="entry name" value="E set domains"/>
    <property type="match status" value="1"/>
</dbReference>
<dbReference type="STRING" id="1194083.BN12_500003"/>
<dbReference type="GO" id="GO:0005507">
    <property type="term" value="F:copper ion binding"/>
    <property type="evidence" value="ECO:0007669"/>
    <property type="project" value="InterPro"/>
</dbReference>
<dbReference type="Gene3D" id="2.60.40.1220">
    <property type="match status" value="1"/>
</dbReference>
<evidence type="ECO:0000256" key="2">
    <source>
        <dbReference type="ARBA" id="ARBA00022723"/>
    </source>
</evidence>
<comment type="caution">
    <text evidence="8">The sequence shown here is derived from an EMBL/GenBank/DDBJ whole genome shotgun (WGS) entry which is preliminary data.</text>
</comment>
<keyword evidence="6" id="KW-1133">Transmembrane helix</keyword>
<evidence type="ECO:0000256" key="4">
    <source>
        <dbReference type="ARBA" id="ARBA00023008"/>
    </source>
</evidence>
<reference evidence="8 9" key="1">
    <citation type="journal article" date="2013" name="ISME J.">
        <title>A metabolic model for members of the genus Tetrasphaera involved in enhanced biological phosphorus removal.</title>
        <authorList>
            <person name="Kristiansen R."/>
            <person name="Nguyen H.T.T."/>
            <person name="Saunders A.M."/>
            <person name="Nielsen J.L."/>
            <person name="Wimmer R."/>
            <person name="Le V.Q."/>
            <person name="McIlroy S.J."/>
            <person name="Petrovski S."/>
            <person name="Seviour R.J."/>
            <person name="Calteau A."/>
            <person name="Nielsen K.L."/>
            <person name="Nielsen P.H."/>
        </authorList>
    </citation>
    <scope>NUCLEOTIDE SEQUENCE [LARGE SCALE GENOMIC DNA]</scope>
    <source>
        <strain evidence="8 9">T1-X7</strain>
    </source>
</reference>
<evidence type="ECO:0000313" key="9">
    <source>
        <dbReference type="Proteomes" id="UP000035721"/>
    </source>
</evidence>
<protein>
    <submittedName>
        <fullName evidence="8">Copper resistance protein CopC</fullName>
    </submittedName>
</protein>
<dbReference type="EMBL" id="CAJB01000382">
    <property type="protein sequence ID" value="CCH79619.1"/>
    <property type="molecule type" value="Genomic_DNA"/>
</dbReference>
<dbReference type="GO" id="GO:0030313">
    <property type="term" value="C:cell envelope"/>
    <property type="evidence" value="ECO:0007669"/>
    <property type="project" value="UniProtKB-SubCell"/>
</dbReference>
<keyword evidence="2" id="KW-0479">Metal-binding</keyword>
<dbReference type="GO" id="GO:0046688">
    <property type="term" value="P:response to copper ion"/>
    <property type="evidence" value="ECO:0007669"/>
    <property type="project" value="InterPro"/>
</dbReference>
<feature type="transmembrane region" description="Helical" evidence="6">
    <location>
        <begin position="164"/>
        <end position="184"/>
    </location>
</feature>
<dbReference type="PANTHER" id="PTHR34820:SF4">
    <property type="entry name" value="INNER MEMBRANE PROTEIN YEBZ"/>
    <property type="match status" value="1"/>
</dbReference>
<keyword evidence="6" id="KW-0812">Transmembrane</keyword>
<evidence type="ECO:0000256" key="6">
    <source>
        <dbReference type="SAM" id="Phobius"/>
    </source>
</evidence>
<dbReference type="Pfam" id="PF04234">
    <property type="entry name" value="CopC"/>
    <property type="match status" value="1"/>
</dbReference>
<evidence type="ECO:0000259" key="7">
    <source>
        <dbReference type="Pfam" id="PF04234"/>
    </source>
</evidence>
<dbReference type="InterPro" id="IPR007348">
    <property type="entry name" value="CopC_dom"/>
</dbReference>
<evidence type="ECO:0000256" key="1">
    <source>
        <dbReference type="ARBA" id="ARBA00004196"/>
    </source>
</evidence>
<evidence type="ECO:0000256" key="3">
    <source>
        <dbReference type="ARBA" id="ARBA00022729"/>
    </source>
</evidence>
<keyword evidence="4" id="KW-0186">Copper</keyword>
<dbReference type="InterPro" id="IPR032694">
    <property type="entry name" value="CopC/D"/>
</dbReference>
<keyword evidence="6" id="KW-0472">Membrane</keyword>
<feature type="region of interest" description="Disordered" evidence="5">
    <location>
        <begin position="132"/>
        <end position="161"/>
    </location>
</feature>
<keyword evidence="3" id="KW-0732">Signal</keyword>
<proteinExistence type="predicted"/>
<gene>
    <name evidence="8" type="ORF">BN12_500003</name>
</gene>
<dbReference type="PANTHER" id="PTHR34820">
    <property type="entry name" value="INNER MEMBRANE PROTEIN YEBZ"/>
    <property type="match status" value="1"/>
</dbReference>
<dbReference type="GO" id="GO:0042597">
    <property type="term" value="C:periplasmic space"/>
    <property type="evidence" value="ECO:0007669"/>
    <property type="project" value="InterPro"/>
</dbReference>
<organism evidence="8 9">
    <name type="scientific">Nostocoides japonicum T1-X7</name>
    <dbReference type="NCBI Taxonomy" id="1194083"/>
    <lineage>
        <taxon>Bacteria</taxon>
        <taxon>Bacillati</taxon>
        <taxon>Actinomycetota</taxon>
        <taxon>Actinomycetes</taxon>
        <taxon>Micrococcales</taxon>
        <taxon>Intrasporangiaceae</taxon>
        <taxon>Nostocoides</taxon>
    </lineage>
</organism>
<comment type="subcellular location">
    <subcellularLocation>
        <location evidence="1">Cell envelope</location>
    </subcellularLocation>
</comment>
<dbReference type="RefSeq" id="WP_235432340.1">
    <property type="nucleotide sequence ID" value="NZ_HF570958.1"/>
</dbReference>
<dbReference type="InterPro" id="IPR014756">
    <property type="entry name" value="Ig_E-set"/>
</dbReference>
<feature type="domain" description="CopC" evidence="7">
    <location>
        <begin position="42"/>
        <end position="133"/>
    </location>
</feature>
<accession>A0A077M627</accession>
<feature type="compositionally biased region" description="Low complexity" evidence="5">
    <location>
        <begin position="137"/>
        <end position="161"/>
    </location>
</feature>
<dbReference type="Proteomes" id="UP000035721">
    <property type="component" value="Unassembled WGS sequence"/>
</dbReference>